<evidence type="ECO:0000313" key="9">
    <source>
        <dbReference type="EMBL" id="KEZ42881.1"/>
    </source>
</evidence>
<accession>A0A084G6B9</accession>
<dbReference type="PANTHER" id="PTHR43337">
    <property type="entry name" value="XANTHINE/URACIL PERMEASE C887.17-RELATED"/>
    <property type="match status" value="1"/>
</dbReference>
<feature type="compositionally biased region" description="Basic and acidic residues" evidence="7">
    <location>
        <begin position="555"/>
        <end position="566"/>
    </location>
</feature>
<evidence type="ECO:0000256" key="4">
    <source>
        <dbReference type="ARBA" id="ARBA00022692"/>
    </source>
</evidence>
<dbReference type="InterPro" id="IPR006043">
    <property type="entry name" value="NCS2"/>
</dbReference>
<organism evidence="9 10">
    <name type="scientific">Pseudallescheria apiosperma</name>
    <name type="common">Scedosporium apiospermum</name>
    <dbReference type="NCBI Taxonomy" id="563466"/>
    <lineage>
        <taxon>Eukaryota</taxon>
        <taxon>Fungi</taxon>
        <taxon>Dikarya</taxon>
        <taxon>Ascomycota</taxon>
        <taxon>Pezizomycotina</taxon>
        <taxon>Sordariomycetes</taxon>
        <taxon>Hypocreomycetidae</taxon>
        <taxon>Microascales</taxon>
        <taxon>Microascaceae</taxon>
        <taxon>Scedosporium</taxon>
    </lineage>
</organism>
<proteinExistence type="inferred from homology"/>
<feature type="transmembrane region" description="Helical" evidence="8">
    <location>
        <begin position="366"/>
        <end position="390"/>
    </location>
</feature>
<gene>
    <name evidence="9" type="ORF">SAPIO_CDS5312</name>
</gene>
<evidence type="ECO:0008006" key="11">
    <source>
        <dbReference type="Google" id="ProtNLM"/>
    </source>
</evidence>
<dbReference type="GO" id="GO:0005886">
    <property type="term" value="C:plasma membrane"/>
    <property type="evidence" value="ECO:0007669"/>
    <property type="project" value="TreeGrafter"/>
</dbReference>
<keyword evidence="5 8" id="KW-1133">Transmembrane helix</keyword>
<feature type="transmembrane region" description="Helical" evidence="8">
    <location>
        <begin position="325"/>
        <end position="346"/>
    </location>
</feature>
<dbReference type="VEuPathDB" id="FungiDB:SAPIO_CDS5312"/>
<feature type="transmembrane region" description="Helical" evidence="8">
    <location>
        <begin position="96"/>
        <end position="115"/>
    </location>
</feature>
<dbReference type="HOGENOM" id="CLU_024508_3_2_1"/>
<evidence type="ECO:0000313" key="10">
    <source>
        <dbReference type="Proteomes" id="UP000028545"/>
    </source>
</evidence>
<dbReference type="RefSeq" id="XP_016642680.1">
    <property type="nucleotide sequence ID" value="XM_016787665.1"/>
</dbReference>
<feature type="transmembrane region" description="Helical" evidence="8">
    <location>
        <begin position="240"/>
        <end position="258"/>
    </location>
</feature>
<dbReference type="GO" id="GO:0012505">
    <property type="term" value="C:endomembrane system"/>
    <property type="evidence" value="ECO:0007669"/>
    <property type="project" value="UniProtKB-SubCell"/>
</dbReference>
<keyword evidence="6 8" id="KW-0472">Membrane</keyword>
<comment type="caution">
    <text evidence="9">The sequence shown here is derived from an EMBL/GenBank/DDBJ whole genome shotgun (WGS) entry which is preliminary data.</text>
</comment>
<protein>
    <recommendedName>
        <fullName evidence="11">Xanthine/uracil permease</fullName>
    </recommendedName>
</protein>
<evidence type="ECO:0000256" key="5">
    <source>
        <dbReference type="ARBA" id="ARBA00022989"/>
    </source>
</evidence>
<dbReference type="GeneID" id="27724384"/>
<dbReference type="InterPro" id="IPR045018">
    <property type="entry name" value="Azg-like"/>
</dbReference>
<keyword evidence="10" id="KW-1185">Reference proteome</keyword>
<dbReference type="EMBL" id="JOWA01000098">
    <property type="protein sequence ID" value="KEZ42881.1"/>
    <property type="molecule type" value="Genomic_DNA"/>
</dbReference>
<name>A0A084G6B9_PSEDA</name>
<dbReference type="GO" id="GO:0015854">
    <property type="term" value="P:guanine transport"/>
    <property type="evidence" value="ECO:0007669"/>
    <property type="project" value="TreeGrafter"/>
</dbReference>
<feature type="transmembrane region" description="Helical" evidence="8">
    <location>
        <begin position="402"/>
        <end position="423"/>
    </location>
</feature>
<comment type="subcellular location">
    <subcellularLocation>
        <location evidence="1">Endomembrane system</location>
        <topology evidence="1">Multi-pass membrane protein</topology>
    </subcellularLocation>
</comment>
<feature type="transmembrane region" description="Helical" evidence="8">
    <location>
        <begin position="180"/>
        <end position="199"/>
    </location>
</feature>
<evidence type="ECO:0000256" key="8">
    <source>
        <dbReference type="SAM" id="Phobius"/>
    </source>
</evidence>
<dbReference type="GO" id="GO:0005345">
    <property type="term" value="F:purine nucleobase transmembrane transporter activity"/>
    <property type="evidence" value="ECO:0007669"/>
    <property type="project" value="TreeGrafter"/>
</dbReference>
<evidence type="ECO:0000256" key="2">
    <source>
        <dbReference type="ARBA" id="ARBA00005697"/>
    </source>
</evidence>
<dbReference type="KEGG" id="sapo:SAPIO_CDS5312"/>
<dbReference type="PANTHER" id="PTHR43337:SF1">
    <property type="entry name" value="XANTHINE_URACIL PERMEASE C887.17-RELATED"/>
    <property type="match status" value="1"/>
</dbReference>
<evidence type="ECO:0000256" key="6">
    <source>
        <dbReference type="ARBA" id="ARBA00023136"/>
    </source>
</evidence>
<reference evidence="9 10" key="1">
    <citation type="journal article" date="2014" name="Genome Announc.">
        <title>Draft genome sequence of the pathogenic fungus Scedosporium apiospermum.</title>
        <authorList>
            <person name="Vandeputte P."/>
            <person name="Ghamrawi S."/>
            <person name="Rechenmann M."/>
            <person name="Iltis A."/>
            <person name="Giraud S."/>
            <person name="Fleury M."/>
            <person name="Thornton C."/>
            <person name="Delhaes L."/>
            <person name="Meyer W."/>
            <person name="Papon N."/>
            <person name="Bouchara J.P."/>
        </authorList>
    </citation>
    <scope>NUCLEOTIDE SEQUENCE [LARGE SCALE GENOMIC DNA]</scope>
    <source>
        <strain evidence="9 10">IHEM 14462</strain>
    </source>
</reference>
<feature type="transmembrane region" description="Helical" evidence="8">
    <location>
        <begin position="429"/>
        <end position="446"/>
    </location>
</feature>
<feature type="region of interest" description="Disordered" evidence="7">
    <location>
        <begin position="548"/>
        <end position="579"/>
    </location>
</feature>
<sequence length="579" mass="61973">MGFIQNINHKVAASPVGRWFRLEGSGHPKERKGSFFFTELRAGLACFFAMAYIIAVNASIVADSGGPCVCNGGADDPICAKNEEYLMCTQAVKRDAVTATAAISSLATFCMGLFANLPVGLAPGMGLNAYFTYTVVGFHGSGPVPFQVALTAIFIEGFIFFGLALLGMRQWLARAIPRPIKLATSAGIGLFLTLIGLTYSEGIALIVGASATPVELAGCSPGNRLEDGTCPSWDKMRYPAMWVGIFCGGIFTTVLMIYRVKGAVIAGIILVSIISWPRTTPVTYFPYTAVGNDAFDFFKQVVDFHKISKILNVQEWNISGYGGQFGLALITFLYVDILDCTGTLYGMARFANLIDPVTQDFEGSTLAYMVDALSISIGSVLGVPPVTAFVESGAGISEGGKTGLTAMMTGICFFISIFFAPIFASIPPWATGCVLILVGSMMVGVVTEINWKYLGDGVPAFVTIALMPFTYSIADGLIGGICTYIVLNTTVWIIKVISGGRIVPLNYDERDGWTYRIPGGFFPPWTRRLFSGKKDFWREDTPPLTSVAVQSDAVTSDRDAGSDNEKNGAAANQAPTKEA</sequence>
<dbReference type="Proteomes" id="UP000028545">
    <property type="component" value="Unassembled WGS sequence"/>
</dbReference>
<dbReference type="OMA" id="RKGSYFF"/>
<keyword evidence="4 8" id="KW-0812">Transmembrane</keyword>
<feature type="transmembrane region" description="Helical" evidence="8">
    <location>
        <begin position="146"/>
        <end position="168"/>
    </location>
</feature>
<evidence type="ECO:0000256" key="7">
    <source>
        <dbReference type="SAM" id="MobiDB-lite"/>
    </source>
</evidence>
<evidence type="ECO:0000256" key="3">
    <source>
        <dbReference type="ARBA" id="ARBA00022448"/>
    </source>
</evidence>
<dbReference type="Pfam" id="PF00860">
    <property type="entry name" value="Xan_ur_permease"/>
    <property type="match status" value="1"/>
</dbReference>
<keyword evidence="3" id="KW-0813">Transport</keyword>
<dbReference type="OrthoDB" id="431212at2759"/>
<dbReference type="AlphaFoldDB" id="A0A084G6B9"/>
<comment type="similarity">
    <text evidence="2">Belongs to the nucleobase:cation symporter-2 (NCS2) (TC 2.A.40) family. Azg-like subfamily.</text>
</comment>
<evidence type="ECO:0000256" key="1">
    <source>
        <dbReference type="ARBA" id="ARBA00004127"/>
    </source>
</evidence>
<dbReference type="GO" id="GO:0015853">
    <property type="term" value="P:adenine transport"/>
    <property type="evidence" value="ECO:0007669"/>
    <property type="project" value="TreeGrafter"/>
</dbReference>